<dbReference type="Proteomes" id="UP000017246">
    <property type="component" value="Unassembled WGS sequence"/>
</dbReference>
<keyword evidence="2" id="KW-1185">Reference proteome</keyword>
<reference evidence="1" key="1">
    <citation type="journal article" date="2013" name="Nature">
        <title>The genomes of four tapeworm species reveal adaptations to parasitism.</title>
        <authorList>
            <person name="Tsai I.J."/>
            <person name="Zarowiecki M."/>
            <person name="Holroyd N."/>
            <person name="Garciarrubio A."/>
            <person name="Sanchez-Flores A."/>
            <person name="Brooks K.L."/>
            <person name="Tracey A."/>
            <person name="Bobes R.J."/>
            <person name="Fragoso G."/>
            <person name="Sciutto E."/>
            <person name="Aslett M."/>
            <person name="Beasley H."/>
            <person name="Bennett H.M."/>
            <person name="Cai J."/>
            <person name="Camicia F."/>
            <person name="Clark R."/>
            <person name="Cucher M."/>
            <person name="De Silva N."/>
            <person name="Day T.A."/>
            <person name="Deplazes P."/>
            <person name="Estrada K."/>
            <person name="Fernandez C."/>
            <person name="Holland P.W."/>
            <person name="Hou J."/>
            <person name="Hu S."/>
            <person name="Huckvale T."/>
            <person name="Hung S.S."/>
            <person name="Kamenetzky L."/>
            <person name="Keane J.A."/>
            <person name="Kiss F."/>
            <person name="Koziol U."/>
            <person name="Lambert O."/>
            <person name="Liu K."/>
            <person name="Luo X."/>
            <person name="Luo Y."/>
            <person name="Macchiaroli N."/>
            <person name="Nichol S."/>
            <person name="Paps J."/>
            <person name="Parkinson J."/>
            <person name="Pouchkina-Stantcheva N."/>
            <person name="Riddiford N."/>
            <person name="Rosenzvit M."/>
            <person name="Salinas G."/>
            <person name="Wasmuth J.D."/>
            <person name="Zamanian M."/>
            <person name="Zheng Y."/>
            <person name="Cai X."/>
            <person name="Soberon X."/>
            <person name="Olson P.D."/>
            <person name="Laclette J.P."/>
            <person name="Brehm K."/>
            <person name="Berriman M."/>
            <person name="Garciarrubio A."/>
            <person name="Bobes R.J."/>
            <person name="Fragoso G."/>
            <person name="Sanchez-Flores A."/>
            <person name="Estrada K."/>
            <person name="Cevallos M.A."/>
            <person name="Morett E."/>
            <person name="Gonzalez V."/>
            <person name="Portillo T."/>
            <person name="Ochoa-Leyva A."/>
            <person name="Jose M.V."/>
            <person name="Sciutto E."/>
            <person name="Landa A."/>
            <person name="Jimenez L."/>
            <person name="Valdes V."/>
            <person name="Carrero J.C."/>
            <person name="Larralde C."/>
            <person name="Morales-Montor J."/>
            <person name="Limon-Lason J."/>
            <person name="Soberon X."/>
            <person name="Laclette J.P."/>
        </authorList>
    </citation>
    <scope>NUCLEOTIDE SEQUENCE [LARGE SCALE GENOMIC DNA]</scope>
</reference>
<dbReference type="OrthoDB" id="10402333at2759"/>
<name>A0A0S4MLQ0_ECHMU</name>
<accession>A0A0S4MLQ0</accession>
<protein>
    <submittedName>
        <fullName evidence="1">U3 small nucleolar RNA associated protein 14</fullName>
    </submittedName>
</protein>
<organism evidence="1 2">
    <name type="scientific">Echinococcus multilocularis</name>
    <name type="common">Fox tapeworm</name>
    <dbReference type="NCBI Taxonomy" id="6211"/>
    <lineage>
        <taxon>Eukaryota</taxon>
        <taxon>Metazoa</taxon>
        <taxon>Spiralia</taxon>
        <taxon>Lophotrochozoa</taxon>
        <taxon>Platyhelminthes</taxon>
        <taxon>Cestoda</taxon>
        <taxon>Eucestoda</taxon>
        <taxon>Cyclophyllidea</taxon>
        <taxon>Taeniidae</taxon>
        <taxon>Echinococcus</taxon>
    </lineage>
</organism>
<evidence type="ECO:0000313" key="1">
    <source>
        <dbReference type="EMBL" id="CUT98599.1"/>
    </source>
</evidence>
<sequence>MSVEYLCLLLTKYSKSRPPGSREVGGVKSAEAEFEAEKGAVNEEEALKDVDTFLHGWNQLTSLGTEVVEGELQDMRPGDHKVKGE</sequence>
<reference evidence="1" key="2">
    <citation type="submission" date="2015-11" db="EMBL/GenBank/DDBJ databases">
        <authorList>
            <person name="Zhang Y."/>
            <person name="Guo Z."/>
        </authorList>
    </citation>
    <scope>NUCLEOTIDE SEQUENCE</scope>
</reference>
<dbReference type="EMBL" id="LN902841">
    <property type="protein sequence ID" value="CUT98599.1"/>
    <property type="molecule type" value="Genomic_DNA"/>
</dbReference>
<evidence type="ECO:0000313" key="2">
    <source>
        <dbReference type="Proteomes" id="UP000017246"/>
    </source>
</evidence>
<dbReference type="AlphaFoldDB" id="A0A0S4MLQ0"/>
<dbReference type="OMA" id="DTFLHGW"/>
<proteinExistence type="predicted"/>